<dbReference type="EMBL" id="PJQY01002425">
    <property type="protein sequence ID" value="PQP93840.1"/>
    <property type="molecule type" value="Genomic_DNA"/>
</dbReference>
<protein>
    <submittedName>
        <fullName evidence="1">Uncharacterized protein</fullName>
    </submittedName>
</protein>
<reference evidence="1 2" key="1">
    <citation type="submission" date="2018-02" db="EMBL/GenBank/DDBJ databases">
        <title>Draft genome of wild Prunus yedoensis var. nudiflora.</title>
        <authorList>
            <person name="Baek S."/>
            <person name="Kim J.-H."/>
            <person name="Choi K."/>
            <person name="Kim G.-B."/>
            <person name="Cho A."/>
            <person name="Jang H."/>
            <person name="Shin C.-H."/>
            <person name="Yu H.-J."/>
            <person name="Mun J.-H."/>
        </authorList>
    </citation>
    <scope>NUCLEOTIDE SEQUENCE [LARGE SCALE GENOMIC DNA]</scope>
    <source>
        <strain evidence="2">cv. Jeju island</strain>
        <tissue evidence="1">Leaf</tissue>
    </source>
</reference>
<name>A0A314XQE9_PRUYE</name>
<dbReference type="Proteomes" id="UP000250321">
    <property type="component" value="Unassembled WGS sequence"/>
</dbReference>
<sequence length="176" mass="19703">MSIKTQAPSYFLHTPKILEFTLFESSYCPSSVFSAQVLRSFHDSAASLPSSFQPTLMVLMTWQLDEDEGTWYDDPNVAEFMWLSTRVTSMARMTAFTIAGVMAPTITRMATAYHGRSDGCYRGLNDGHCHCRNGDCLPRPEWQSTSVSQMTALPRGQSDGPCAYHVLSDGRLPFPW</sequence>
<gene>
    <name evidence="1" type="ORF">Pyn_33179</name>
</gene>
<accession>A0A314XQE9</accession>
<evidence type="ECO:0000313" key="2">
    <source>
        <dbReference type="Proteomes" id="UP000250321"/>
    </source>
</evidence>
<evidence type="ECO:0000313" key="1">
    <source>
        <dbReference type="EMBL" id="PQP93840.1"/>
    </source>
</evidence>
<keyword evidence="2" id="KW-1185">Reference proteome</keyword>
<comment type="caution">
    <text evidence="1">The sequence shown here is derived from an EMBL/GenBank/DDBJ whole genome shotgun (WGS) entry which is preliminary data.</text>
</comment>
<proteinExistence type="predicted"/>
<dbReference type="AlphaFoldDB" id="A0A314XQE9"/>
<organism evidence="1 2">
    <name type="scientific">Prunus yedoensis var. nudiflora</name>
    <dbReference type="NCBI Taxonomy" id="2094558"/>
    <lineage>
        <taxon>Eukaryota</taxon>
        <taxon>Viridiplantae</taxon>
        <taxon>Streptophyta</taxon>
        <taxon>Embryophyta</taxon>
        <taxon>Tracheophyta</taxon>
        <taxon>Spermatophyta</taxon>
        <taxon>Magnoliopsida</taxon>
        <taxon>eudicotyledons</taxon>
        <taxon>Gunneridae</taxon>
        <taxon>Pentapetalae</taxon>
        <taxon>rosids</taxon>
        <taxon>fabids</taxon>
        <taxon>Rosales</taxon>
        <taxon>Rosaceae</taxon>
        <taxon>Amygdaloideae</taxon>
        <taxon>Amygdaleae</taxon>
        <taxon>Prunus</taxon>
    </lineage>
</organism>